<proteinExistence type="predicted"/>
<feature type="region of interest" description="Disordered" evidence="1">
    <location>
        <begin position="115"/>
        <end position="215"/>
    </location>
</feature>
<organism evidence="3 4">
    <name type="scientific">Oculimacula yallundae</name>
    <dbReference type="NCBI Taxonomy" id="86028"/>
    <lineage>
        <taxon>Eukaryota</taxon>
        <taxon>Fungi</taxon>
        <taxon>Dikarya</taxon>
        <taxon>Ascomycota</taxon>
        <taxon>Pezizomycotina</taxon>
        <taxon>Leotiomycetes</taxon>
        <taxon>Helotiales</taxon>
        <taxon>Ploettnerulaceae</taxon>
        <taxon>Oculimacula</taxon>
    </lineage>
</organism>
<keyword evidence="2" id="KW-0732">Signal</keyword>
<gene>
    <name evidence="3" type="ORF">VTL71DRAFT_4702</name>
</gene>
<evidence type="ECO:0000313" key="3">
    <source>
        <dbReference type="EMBL" id="KAL2064208.1"/>
    </source>
</evidence>
<feature type="signal peptide" evidence="2">
    <location>
        <begin position="1"/>
        <end position="22"/>
    </location>
</feature>
<sequence>MYFSSTVIVFSAVSAVAATTSGQRISIMAIRSIFERQVNTCIPVRAPATCERSCGRGNIECISFPNCYNPGAGESCCSNGKYCRSGYYCTDAGCCPNGVSLARCGATESLSIILPPAPTTQAPTTRAPIPTVDPTTTTEATRTPESTTSTTSTTSRTSRTPILDSTTSEDSTTSTTSSSRSSSSPRPSALGSATLSASPAASSISTQGSTNDAPKLGSVGFSLVLGGVGVIMMVL</sequence>
<dbReference type="Proteomes" id="UP001595075">
    <property type="component" value="Unassembled WGS sequence"/>
</dbReference>
<evidence type="ECO:0000313" key="4">
    <source>
        <dbReference type="Proteomes" id="UP001595075"/>
    </source>
</evidence>
<evidence type="ECO:0000256" key="1">
    <source>
        <dbReference type="SAM" id="MobiDB-lite"/>
    </source>
</evidence>
<feature type="chain" id="PRO_5047444050" evidence="2">
    <location>
        <begin position="23"/>
        <end position="235"/>
    </location>
</feature>
<dbReference type="EMBL" id="JAZHXI010000014">
    <property type="protein sequence ID" value="KAL2064208.1"/>
    <property type="molecule type" value="Genomic_DNA"/>
</dbReference>
<keyword evidence="4" id="KW-1185">Reference proteome</keyword>
<evidence type="ECO:0000256" key="2">
    <source>
        <dbReference type="SAM" id="SignalP"/>
    </source>
</evidence>
<accession>A0ABR4C544</accession>
<reference evidence="3 4" key="1">
    <citation type="journal article" date="2024" name="Commun. Biol.">
        <title>Comparative genomic analysis of thermophilic fungi reveals convergent evolutionary adaptations and gene losses.</title>
        <authorList>
            <person name="Steindorff A.S."/>
            <person name="Aguilar-Pontes M.V."/>
            <person name="Robinson A.J."/>
            <person name="Andreopoulos B."/>
            <person name="LaButti K."/>
            <person name="Kuo A."/>
            <person name="Mondo S."/>
            <person name="Riley R."/>
            <person name="Otillar R."/>
            <person name="Haridas S."/>
            <person name="Lipzen A."/>
            <person name="Grimwood J."/>
            <person name="Schmutz J."/>
            <person name="Clum A."/>
            <person name="Reid I.D."/>
            <person name="Moisan M.C."/>
            <person name="Butler G."/>
            <person name="Nguyen T.T.M."/>
            <person name="Dewar K."/>
            <person name="Conant G."/>
            <person name="Drula E."/>
            <person name="Henrissat B."/>
            <person name="Hansel C."/>
            <person name="Singer S."/>
            <person name="Hutchinson M.I."/>
            <person name="de Vries R.P."/>
            <person name="Natvig D.O."/>
            <person name="Powell A.J."/>
            <person name="Tsang A."/>
            <person name="Grigoriev I.V."/>
        </authorList>
    </citation>
    <scope>NUCLEOTIDE SEQUENCE [LARGE SCALE GENOMIC DNA]</scope>
    <source>
        <strain evidence="3 4">CBS 494.80</strain>
    </source>
</reference>
<protein>
    <submittedName>
        <fullName evidence="3">Uncharacterized protein</fullName>
    </submittedName>
</protein>
<comment type="caution">
    <text evidence="3">The sequence shown here is derived from an EMBL/GenBank/DDBJ whole genome shotgun (WGS) entry which is preliminary data.</text>
</comment>
<feature type="compositionally biased region" description="Low complexity" evidence="1">
    <location>
        <begin position="119"/>
        <end position="206"/>
    </location>
</feature>
<name>A0ABR4C544_9HELO</name>